<evidence type="ECO:0000256" key="1">
    <source>
        <dbReference type="ARBA" id="ARBA00012513"/>
    </source>
</evidence>
<dbReference type="EC" id="2.7.11.1" evidence="1"/>
<dbReference type="SUPFAM" id="SSF48371">
    <property type="entry name" value="ARM repeat"/>
    <property type="match status" value="1"/>
</dbReference>
<feature type="compositionally biased region" description="Basic and acidic residues" evidence="10">
    <location>
        <begin position="1256"/>
        <end position="1270"/>
    </location>
</feature>
<dbReference type="Proteomes" id="UP001172155">
    <property type="component" value="Unassembled WGS sequence"/>
</dbReference>
<protein>
    <recommendedName>
        <fullName evidence="1">non-specific serine/threonine protein kinase</fullName>
        <ecNumber evidence="1">2.7.11.1</ecNumber>
    </recommendedName>
</protein>
<dbReference type="InterPro" id="IPR017441">
    <property type="entry name" value="Protein_kinase_ATP_BS"/>
</dbReference>
<feature type="binding site" evidence="9">
    <location>
        <position position="44"/>
    </location>
    <ligand>
        <name>ATP</name>
        <dbReference type="ChEBI" id="CHEBI:30616"/>
    </ligand>
</feature>
<feature type="region of interest" description="Disordered" evidence="10">
    <location>
        <begin position="1254"/>
        <end position="1420"/>
    </location>
</feature>
<accession>A0AA40F721</accession>
<feature type="region of interest" description="Disordered" evidence="10">
    <location>
        <begin position="426"/>
        <end position="483"/>
    </location>
</feature>
<proteinExistence type="predicted"/>
<dbReference type="EMBL" id="JAUKUD010000002">
    <property type="protein sequence ID" value="KAK0752418.1"/>
    <property type="molecule type" value="Genomic_DNA"/>
</dbReference>
<reference evidence="12" key="1">
    <citation type="submission" date="2023-06" db="EMBL/GenBank/DDBJ databases">
        <title>Genome-scale phylogeny and comparative genomics of the fungal order Sordariales.</title>
        <authorList>
            <consortium name="Lawrence Berkeley National Laboratory"/>
            <person name="Hensen N."/>
            <person name="Bonometti L."/>
            <person name="Westerberg I."/>
            <person name="Brannstrom I.O."/>
            <person name="Guillou S."/>
            <person name="Cros-Aarteil S."/>
            <person name="Calhoun S."/>
            <person name="Haridas S."/>
            <person name="Kuo A."/>
            <person name="Mondo S."/>
            <person name="Pangilinan J."/>
            <person name="Riley R."/>
            <person name="LaButti K."/>
            <person name="Andreopoulos B."/>
            <person name="Lipzen A."/>
            <person name="Chen C."/>
            <person name="Yanf M."/>
            <person name="Daum C."/>
            <person name="Ng V."/>
            <person name="Clum A."/>
            <person name="Steindorff A."/>
            <person name="Ohm R."/>
            <person name="Martin F."/>
            <person name="Silar P."/>
            <person name="Natvig D."/>
            <person name="Lalanne C."/>
            <person name="Gautier V."/>
            <person name="Ament-velasquez S.L."/>
            <person name="Kruys A."/>
            <person name="Hutchinson M.I."/>
            <person name="Powell A.J."/>
            <person name="Barry K."/>
            <person name="Miller A.N."/>
            <person name="Grigoriev I.V."/>
            <person name="Debuchy R."/>
            <person name="Gladieux P."/>
            <person name="Thoren M.H."/>
            <person name="Johannesson H."/>
        </authorList>
    </citation>
    <scope>NUCLEOTIDE SEQUENCE</scope>
    <source>
        <strain evidence="12">SMH3187-1</strain>
    </source>
</reference>
<feature type="domain" description="Protein kinase" evidence="11">
    <location>
        <begin position="15"/>
        <end position="267"/>
    </location>
</feature>
<dbReference type="GO" id="GO:0004674">
    <property type="term" value="F:protein serine/threonine kinase activity"/>
    <property type="evidence" value="ECO:0007669"/>
    <property type="project" value="UniProtKB-KW"/>
</dbReference>
<evidence type="ECO:0000259" key="11">
    <source>
        <dbReference type="PROSITE" id="PS50011"/>
    </source>
</evidence>
<sequence length="1420" mass="156164">MEQERAVQDPGLKDYRLGGCIGRGAFGSVYKAFNWGTGEAVAVKQIKLVDVPKSELRMIEAEIDLLKNLHHDNIVKYIGFVKSEDCLNIILEYCENGSLHSICKAYGKFPENLVGVYMTQVLQGLHYLHDQGVIHRDIKGANILTTKDGTVKLADFGVSTSTLAGPDKEAQVVGTPYWMAPEIIQLSGATSASDIWSVGCTVIELLQGRPPYHNLAAMQALFAIVNDDHPPLPEGVSPAARDFLTQCFQKDPNLRVSARKLLRHAWITSCRRSDAPVSKAPANFTQAVEEVKQWNKALKSSEHNLRTSISSDSSGPPRLPTHGNRPGLAPGKGPLALAKPRPTADDFRSPERADDDNWDNDFATNIALHNLPHIKGQDNFGGQFSGDKLKAFASIDGHREDSDNWDGDFSSDLLTIKGPRHWSDFDPQEQTIRLLPRKTEKALEPKPHSHKRQKSSRTAAPTISQPKSPVGGQFGNKFQLPPRPDLMYREQSVEDYSDLFDDNDHVFNNRLSIVTKDAPQLFHPSDLTSLPRSTQSPVVGSIRRQVTSRPTDLDDQPVRRSRSTVEITKFAENEGDEDFSDIFGGGDAFAEPEESDRGSEDGQQLMLMSKLSHNSWLGDEEEEDDPFAMMDPGWDEMDLEANIARDRHARLAEKVEELVRSMKTTEGEDTLADLAEDLLALLWENTEVKDLIISAHGLLPILEILEPCTVKSRQHMILQLLKIVNAIILDDVELQENLCFVGGIPIITKFAARQYSNEIRLEAAAFVRQMYQTSTLTLQMFVSAGGLNVLVEFLDEDYDASQSLVLIGVNGIWNVFELQGPTPKNDFCRIFSRSKILDPLAAVLHKVLDEEDKDELSELIEGRIVNIFYLFSQAENYVKEVVADRQVLKTVLKDLRRMTPSHQITMLKFIKNLSMLSTTLESLHSADAIDFLIDVLGHSIRKGAQHFREISNQVLNTMFNLCRLSKERQEYAASNGIIPLLLKIMKTDRPPKEFVLPILCDMAHSGSKGRRYLWQNNGLDFYVSLLADQYWQVTALDAIFVWLQEETAKVETHLLRGEFTTSIMSCFITTKVNAFDPNLLEPLLKVLRLSPSVAASLAKADMYAGIAQKLNHKKAVVRLNLLRLVRNIMDGCEANNSALASRSTSNTGQQLRLLFDDIQTLADKDAAVLVRNLASELVRSRFDTDLQHDVSALSLTGGGGGGGGSHSGPRSRSGPRRTTSYTAASLPPTPLGHRPSQSSAFIEVASTPKRTALAMTHERDASIYRPRSRDGTNLPRRVSGDTTASSSSSLGPTSGNPGGGGGSKSSSRLPRTSMTGYTRPSLTSSVTAPPQSGSGRGGNEGKENQGGGRIRSGSSVTDIQTGGSGARIRSGSSTTAYAVSPSATTTTNGVAGFMSRETSVTSGSAKRRNSRAPSSDLRWS</sequence>
<dbReference type="Pfam" id="PF00069">
    <property type="entry name" value="Pkinase"/>
    <property type="match status" value="1"/>
</dbReference>
<keyword evidence="6 9" id="KW-0067">ATP-binding</keyword>
<dbReference type="InterPro" id="IPR008271">
    <property type="entry name" value="Ser/Thr_kinase_AS"/>
</dbReference>
<evidence type="ECO:0000256" key="2">
    <source>
        <dbReference type="ARBA" id="ARBA00022527"/>
    </source>
</evidence>
<dbReference type="PROSITE" id="PS50011">
    <property type="entry name" value="PROTEIN_KINASE_DOM"/>
    <property type="match status" value="1"/>
</dbReference>
<dbReference type="InterPro" id="IPR011989">
    <property type="entry name" value="ARM-like"/>
</dbReference>
<keyword evidence="2" id="KW-0723">Serine/threonine-protein kinase</keyword>
<dbReference type="PANTHER" id="PTHR24361">
    <property type="entry name" value="MITOGEN-ACTIVATED KINASE KINASE KINASE"/>
    <property type="match status" value="1"/>
</dbReference>
<comment type="catalytic activity">
    <reaction evidence="8">
        <text>L-seryl-[protein] + ATP = O-phospho-L-seryl-[protein] + ADP + H(+)</text>
        <dbReference type="Rhea" id="RHEA:17989"/>
        <dbReference type="Rhea" id="RHEA-COMP:9863"/>
        <dbReference type="Rhea" id="RHEA-COMP:11604"/>
        <dbReference type="ChEBI" id="CHEBI:15378"/>
        <dbReference type="ChEBI" id="CHEBI:29999"/>
        <dbReference type="ChEBI" id="CHEBI:30616"/>
        <dbReference type="ChEBI" id="CHEBI:83421"/>
        <dbReference type="ChEBI" id="CHEBI:456216"/>
        <dbReference type="EC" id="2.7.11.1"/>
    </reaction>
</comment>
<name>A0AA40F721_9PEZI</name>
<evidence type="ECO:0000313" key="12">
    <source>
        <dbReference type="EMBL" id="KAK0752418.1"/>
    </source>
</evidence>
<feature type="compositionally biased region" description="Low complexity" evidence="10">
    <location>
        <begin position="1366"/>
        <end position="1375"/>
    </location>
</feature>
<feature type="region of interest" description="Disordered" evidence="10">
    <location>
        <begin position="524"/>
        <end position="561"/>
    </location>
</feature>
<feature type="compositionally biased region" description="Basic and acidic residues" evidence="10">
    <location>
        <begin position="342"/>
        <end position="352"/>
    </location>
</feature>
<gene>
    <name evidence="12" type="ORF">B0T18DRAFT_342684</name>
</gene>
<dbReference type="CDD" id="cd06627">
    <property type="entry name" value="STKc_Cdc7_like"/>
    <property type="match status" value="1"/>
</dbReference>
<dbReference type="FunFam" id="1.10.510.10:FF:000246">
    <property type="entry name" value="Putative Serine-threonine kinase SepH"/>
    <property type="match status" value="1"/>
</dbReference>
<dbReference type="Gene3D" id="1.10.510.10">
    <property type="entry name" value="Transferase(Phosphotransferase) domain 1"/>
    <property type="match status" value="1"/>
</dbReference>
<evidence type="ECO:0000256" key="6">
    <source>
        <dbReference type="ARBA" id="ARBA00022840"/>
    </source>
</evidence>
<dbReference type="PANTHER" id="PTHR24361:SF433">
    <property type="entry name" value="PROTEIN KINASE DOMAIN-CONTAINING PROTEIN"/>
    <property type="match status" value="1"/>
</dbReference>
<dbReference type="InterPro" id="IPR000719">
    <property type="entry name" value="Prot_kinase_dom"/>
</dbReference>
<dbReference type="InterPro" id="IPR011009">
    <property type="entry name" value="Kinase-like_dom_sf"/>
</dbReference>
<dbReference type="InterPro" id="IPR016024">
    <property type="entry name" value="ARM-type_fold"/>
</dbReference>
<dbReference type="GO" id="GO:0005737">
    <property type="term" value="C:cytoplasm"/>
    <property type="evidence" value="ECO:0007669"/>
    <property type="project" value="TreeGrafter"/>
</dbReference>
<evidence type="ECO:0000256" key="3">
    <source>
        <dbReference type="ARBA" id="ARBA00022679"/>
    </source>
</evidence>
<keyword evidence="4 9" id="KW-0547">Nucleotide-binding</keyword>
<evidence type="ECO:0000256" key="9">
    <source>
        <dbReference type="PROSITE-ProRule" id="PRU10141"/>
    </source>
</evidence>
<feature type="compositionally biased region" description="Gly residues" evidence="10">
    <location>
        <begin position="1334"/>
        <end position="1350"/>
    </location>
</feature>
<feature type="region of interest" description="Disordered" evidence="10">
    <location>
        <begin position="1193"/>
        <end position="1238"/>
    </location>
</feature>
<feature type="compositionally biased region" description="Low complexity" evidence="10">
    <location>
        <begin position="1280"/>
        <end position="1295"/>
    </location>
</feature>
<dbReference type="FunFam" id="1.25.10.10:FF:000176">
    <property type="entry name" value="Cell division control protein"/>
    <property type="match status" value="1"/>
</dbReference>
<evidence type="ECO:0000256" key="10">
    <source>
        <dbReference type="SAM" id="MobiDB-lite"/>
    </source>
</evidence>
<comment type="caution">
    <text evidence="12">The sequence shown here is derived from an EMBL/GenBank/DDBJ whole genome shotgun (WGS) entry which is preliminary data.</text>
</comment>
<feature type="region of interest" description="Disordered" evidence="10">
    <location>
        <begin position="301"/>
        <end position="358"/>
    </location>
</feature>
<dbReference type="SUPFAM" id="SSF56112">
    <property type="entry name" value="Protein kinase-like (PK-like)"/>
    <property type="match status" value="1"/>
</dbReference>
<feature type="compositionally biased region" description="Gly residues" evidence="10">
    <location>
        <begin position="1196"/>
        <end position="1206"/>
    </location>
</feature>
<dbReference type="SMART" id="SM00220">
    <property type="entry name" value="S_TKc"/>
    <property type="match status" value="1"/>
</dbReference>
<feature type="compositionally biased region" description="Polar residues" evidence="10">
    <location>
        <begin position="456"/>
        <end position="467"/>
    </location>
</feature>
<organism evidence="12 13">
    <name type="scientific">Schizothecium vesticola</name>
    <dbReference type="NCBI Taxonomy" id="314040"/>
    <lineage>
        <taxon>Eukaryota</taxon>
        <taxon>Fungi</taxon>
        <taxon>Dikarya</taxon>
        <taxon>Ascomycota</taxon>
        <taxon>Pezizomycotina</taxon>
        <taxon>Sordariomycetes</taxon>
        <taxon>Sordariomycetidae</taxon>
        <taxon>Sordariales</taxon>
        <taxon>Schizotheciaceae</taxon>
        <taxon>Schizothecium</taxon>
    </lineage>
</organism>
<dbReference type="Gene3D" id="1.25.10.10">
    <property type="entry name" value="Leucine-rich Repeat Variant"/>
    <property type="match status" value="2"/>
</dbReference>
<feature type="region of interest" description="Disordered" evidence="10">
    <location>
        <begin position="576"/>
        <end position="602"/>
    </location>
</feature>
<feature type="compositionally biased region" description="Basic and acidic residues" evidence="10">
    <location>
        <begin position="437"/>
        <end position="447"/>
    </location>
</feature>
<evidence type="ECO:0000256" key="5">
    <source>
        <dbReference type="ARBA" id="ARBA00022777"/>
    </source>
</evidence>
<keyword evidence="3" id="KW-0808">Transferase</keyword>
<evidence type="ECO:0000256" key="4">
    <source>
        <dbReference type="ARBA" id="ARBA00022741"/>
    </source>
</evidence>
<keyword evidence="5" id="KW-0418">Kinase</keyword>
<dbReference type="InterPro" id="IPR053235">
    <property type="entry name" value="Ser_Thr_kinase"/>
</dbReference>
<comment type="catalytic activity">
    <reaction evidence="7">
        <text>L-threonyl-[protein] + ATP = O-phospho-L-threonyl-[protein] + ADP + H(+)</text>
        <dbReference type="Rhea" id="RHEA:46608"/>
        <dbReference type="Rhea" id="RHEA-COMP:11060"/>
        <dbReference type="Rhea" id="RHEA-COMP:11605"/>
        <dbReference type="ChEBI" id="CHEBI:15378"/>
        <dbReference type="ChEBI" id="CHEBI:30013"/>
        <dbReference type="ChEBI" id="CHEBI:30616"/>
        <dbReference type="ChEBI" id="CHEBI:61977"/>
        <dbReference type="ChEBI" id="CHEBI:456216"/>
        <dbReference type="EC" id="2.7.11.1"/>
    </reaction>
</comment>
<keyword evidence="13" id="KW-1185">Reference proteome</keyword>
<evidence type="ECO:0000256" key="7">
    <source>
        <dbReference type="ARBA" id="ARBA00047899"/>
    </source>
</evidence>
<dbReference type="PROSITE" id="PS00108">
    <property type="entry name" value="PROTEIN_KINASE_ST"/>
    <property type="match status" value="1"/>
</dbReference>
<evidence type="ECO:0000313" key="13">
    <source>
        <dbReference type="Proteomes" id="UP001172155"/>
    </source>
</evidence>
<dbReference type="GO" id="GO:0005524">
    <property type="term" value="F:ATP binding"/>
    <property type="evidence" value="ECO:0007669"/>
    <property type="project" value="UniProtKB-UniRule"/>
</dbReference>
<feature type="compositionally biased region" description="Polar residues" evidence="10">
    <location>
        <begin position="526"/>
        <end position="550"/>
    </location>
</feature>
<evidence type="ECO:0000256" key="8">
    <source>
        <dbReference type="ARBA" id="ARBA00048679"/>
    </source>
</evidence>
<dbReference type="PROSITE" id="PS00107">
    <property type="entry name" value="PROTEIN_KINASE_ATP"/>
    <property type="match status" value="1"/>
</dbReference>
<feature type="compositionally biased region" description="Polar residues" evidence="10">
    <location>
        <begin position="1308"/>
        <end position="1333"/>
    </location>
</feature>